<protein>
    <submittedName>
        <fullName evidence="1">Uncharacterized protein</fullName>
    </submittedName>
</protein>
<dbReference type="AlphaFoldDB" id="A0A9W8BEJ1"/>
<name>A0A9W8BEJ1_9FUNG</name>
<keyword evidence="2" id="KW-1185">Reference proteome</keyword>
<gene>
    <name evidence="1" type="ORF">H4R26_006119</name>
</gene>
<reference evidence="1" key="1">
    <citation type="submission" date="2022-07" db="EMBL/GenBank/DDBJ databases">
        <title>Phylogenomic reconstructions and comparative analyses of Kickxellomycotina fungi.</title>
        <authorList>
            <person name="Reynolds N.K."/>
            <person name="Stajich J.E."/>
            <person name="Barry K."/>
            <person name="Grigoriev I.V."/>
            <person name="Crous P."/>
            <person name="Smith M.E."/>
        </authorList>
    </citation>
    <scope>NUCLEOTIDE SEQUENCE</scope>
    <source>
        <strain evidence="1">IMI 214461</strain>
    </source>
</reference>
<dbReference type="OrthoDB" id="5557926at2759"/>
<dbReference type="Proteomes" id="UP001150907">
    <property type="component" value="Unassembled WGS sequence"/>
</dbReference>
<proteinExistence type="predicted"/>
<dbReference type="EMBL" id="JANBQF010001721">
    <property type="protein sequence ID" value="KAJ1996642.1"/>
    <property type="molecule type" value="Genomic_DNA"/>
</dbReference>
<accession>A0A9W8BEJ1</accession>
<evidence type="ECO:0000313" key="2">
    <source>
        <dbReference type="Proteomes" id="UP001150907"/>
    </source>
</evidence>
<comment type="caution">
    <text evidence="1">The sequence shown here is derived from an EMBL/GenBank/DDBJ whole genome shotgun (WGS) entry which is preliminary data.</text>
</comment>
<sequence>MQLSDCNYKFGGTVVLAYPDVTRLAGYRAAVGLWIHLLTRGGSSNICTAKFDSVAAVEETVQALGAPELNSTSEFVVFGTPASLPQVTFCFVNGMPAAEHVPVLVDQIVGVLEAHGVERLVVPAAADIGGIRESDRLWAVHSTGSGLLQQQQQRLASMEIQPLPEGAYTNDVFLSTLDNIGSVSGIKDVCILVHGDKRPSGSGYRQTVTFGSEFIDESDASLVLYLGNALAAVAASGAVGEPPVRAELVTRTRLNADSIARALPAFG</sequence>
<organism evidence="1 2">
    <name type="scientific">Coemansia thaxteri</name>
    <dbReference type="NCBI Taxonomy" id="2663907"/>
    <lineage>
        <taxon>Eukaryota</taxon>
        <taxon>Fungi</taxon>
        <taxon>Fungi incertae sedis</taxon>
        <taxon>Zoopagomycota</taxon>
        <taxon>Kickxellomycotina</taxon>
        <taxon>Kickxellomycetes</taxon>
        <taxon>Kickxellales</taxon>
        <taxon>Kickxellaceae</taxon>
        <taxon>Coemansia</taxon>
    </lineage>
</organism>
<evidence type="ECO:0000313" key="1">
    <source>
        <dbReference type="EMBL" id="KAJ1996642.1"/>
    </source>
</evidence>